<dbReference type="RefSeq" id="XP_013353019.1">
    <property type="nucleotide sequence ID" value="XM_013497565.1"/>
</dbReference>
<organism evidence="3 4">
    <name type="scientific">Eimeria mitis</name>
    <dbReference type="NCBI Taxonomy" id="44415"/>
    <lineage>
        <taxon>Eukaryota</taxon>
        <taxon>Sar</taxon>
        <taxon>Alveolata</taxon>
        <taxon>Apicomplexa</taxon>
        <taxon>Conoidasida</taxon>
        <taxon>Coccidia</taxon>
        <taxon>Eucoccidiorida</taxon>
        <taxon>Eimeriorina</taxon>
        <taxon>Eimeriidae</taxon>
        <taxon>Eimeria</taxon>
    </lineage>
</organism>
<keyword evidence="4" id="KW-1185">Reference proteome</keyword>
<reference evidence="3" key="2">
    <citation type="submission" date="2013-10" db="EMBL/GenBank/DDBJ databases">
        <authorList>
            <person name="Aslett M."/>
        </authorList>
    </citation>
    <scope>NUCLEOTIDE SEQUENCE [LARGE SCALE GENOMIC DNA]</scope>
    <source>
        <strain evidence="3">Houghton</strain>
    </source>
</reference>
<feature type="transmembrane region" description="Helical" evidence="2">
    <location>
        <begin position="50"/>
        <end position="68"/>
    </location>
</feature>
<evidence type="ECO:0000256" key="1">
    <source>
        <dbReference type="SAM" id="MobiDB-lite"/>
    </source>
</evidence>
<name>U6K2A8_9EIME</name>
<evidence type="ECO:0000313" key="4">
    <source>
        <dbReference type="Proteomes" id="UP000030744"/>
    </source>
</evidence>
<evidence type="ECO:0000256" key="2">
    <source>
        <dbReference type="SAM" id="Phobius"/>
    </source>
</evidence>
<dbReference type="AlphaFoldDB" id="U6K2A8"/>
<keyword evidence="2" id="KW-0812">Transmembrane</keyword>
<dbReference type="VEuPathDB" id="ToxoDB:EMH_0058270"/>
<feature type="compositionally biased region" description="Polar residues" evidence="1">
    <location>
        <begin position="201"/>
        <end position="215"/>
    </location>
</feature>
<keyword evidence="2" id="KW-1133">Transmembrane helix</keyword>
<keyword evidence="2" id="KW-0472">Membrane</keyword>
<protein>
    <recommendedName>
        <fullName evidence="5">Transmembrane protein</fullName>
    </recommendedName>
</protein>
<sequence>MLTEKASNPDIASSFNGHEGGLKDDRAWKTVLHSLRSRSHARRDGLGRSLLVKFGVVVASLTFAFLLVQCARAFSALRVFGSQTRLLAGGSFLYPVIGCGPESSFVYDFDGDRSANSGARTGALLDLTAFLSGYSGGVSVASEEVTWDPSPEPPVNVPPIADPGPGGLWLVATPPPEPEPSGPFYGVPVGEPLKSGYAEGSGSNNTRPPSDTLSNGILLHGAASSVGTPSPLQGATGDAQRRGSPKLGPFGVVAGGYVQSPLLGQPPSNTPRGSRSSPLTGGQEGIIRCIHSVSSQRRTGSDVTGASCCEDTDRCYNSVPCTCGGYEVRLVRRMWEALWIKGCTA</sequence>
<dbReference type="EMBL" id="HG682525">
    <property type="protein sequence ID" value="CDJ30452.1"/>
    <property type="molecule type" value="Genomic_DNA"/>
</dbReference>
<reference evidence="3" key="1">
    <citation type="submission" date="2013-10" db="EMBL/GenBank/DDBJ databases">
        <title>Genomic analysis of the causative agents of coccidiosis in chickens.</title>
        <authorList>
            <person name="Reid A.J."/>
            <person name="Blake D."/>
            <person name="Billington K."/>
            <person name="Browne H."/>
            <person name="Dunn M."/>
            <person name="Hung S."/>
            <person name="Kawahara F."/>
            <person name="Miranda-Saavedra D."/>
            <person name="Mourier T."/>
            <person name="Nagra H."/>
            <person name="Otto T.D."/>
            <person name="Rawlings N."/>
            <person name="Sanchez A."/>
            <person name="Sanders M."/>
            <person name="Subramaniam C."/>
            <person name="Tay Y."/>
            <person name="Dear P."/>
            <person name="Doerig C."/>
            <person name="Gruber A."/>
            <person name="Parkinson J."/>
            <person name="Shirley M."/>
            <person name="Wan K.L."/>
            <person name="Berriman M."/>
            <person name="Tomley F."/>
            <person name="Pain A."/>
        </authorList>
    </citation>
    <scope>NUCLEOTIDE SEQUENCE [LARGE SCALE GENOMIC DNA]</scope>
    <source>
        <strain evidence="3">Houghton</strain>
    </source>
</reference>
<evidence type="ECO:0008006" key="5">
    <source>
        <dbReference type="Google" id="ProtNLM"/>
    </source>
</evidence>
<feature type="compositionally biased region" description="Polar residues" evidence="1">
    <location>
        <begin position="266"/>
        <end position="280"/>
    </location>
</feature>
<dbReference type="GeneID" id="25380453"/>
<feature type="region of interest" description="Disordered" evidence="1">
    <location>
        <begin position="174"/>
        <end position="282"/>
    </location>
</feature>
<proteinExistence type="predicted"/>
<gene>
    <name evidence="3" type="ORF">EMH_0058270</name>
</gene>
<accession>U6K2A8</accession>
<evidence type="ECO:0000313" key="3">
    <source>
        <dbReference type="EMBL" id="CDJ30452.1"/>
    </source>
</evidence>
<dbReference type="Proteomes" id="UP000030744">
    <property type="component" value="Unassembled WGS sequence"/>
</dbReference>